<dbReference type="EMBL" id="JBHUMQ010000039">
    <property type="protein sequence ID" value="MFD2695264.1"/>
    <property type="molecule type" value="Genomic_DNA"/>
</dbReference>
<reference evidence="2" key="1">
    <citation type="journal article" date="2019" name="Int. J. Syst. Evol. Microbiol.">
        <title>The Global Catalogue of Microorganisms (GCM) 10K type strain sequencing project: providing services to taxonomists for standard genome sequencing and annotation.</title>
        <authorList>
            <consortium name="The Broad Institute Genomics Platform"/>
            <consortium name="The Broad Institute Genome Sequencing Center for Infectious Disease"/>
            <person name="Wu L."/>
            <person name="Ma J."/>
        </authorList>
    </citation>
    <scope>NUCLEOTIDE SEQUENCE [LARGE SCALE GENOMIC DNA]</scope>
    <source>
        <strain evidence="2">TISTR 2466</strain>
    </source>
</reference>
<proteinExistence type="predicted"/>
<dbReference type="Proteomes" id="UP001597399">
    <property type="component" value="Unassembled WGS sequence"/>
</dbReference>
<keyword evidence="2" id="KW-1185">Reference proteome</keyword>
<sequence>MDEQKGISIKKMDFTVDYLMMQLEQIENKIIRKNEAIIDGHLVFCREKLAKSEKKIHKIDHLLIKAARGTGIYYSHQLENILFETKKPAVNESIKPWTEQTTRLLG</sequence>
<protein>
    <submittedName>
        <fullName evidence="1">Uncharacterized protein</fullName>
    </submittedName>
</protein>
<gene>
    <name evidence="1" type="ORF">ACFSUE_16785</name>
</gene>
<evidence type="ECO:0000313" key="2">
    <source>
        <dbReference type="Proteomes" id="UP001597399"/>
    </source>
</evidence>
<comment type="caution">
    <text evidence="1">The sequence shown here is derived from an EMBL/GenBank/DDBJ whole genome shotgun (WGS) entry which is preliminary data.</text>
</comment>
<dbReference type="RefSeq" id="WP_253061045.1">
    <property type="nucleotide sequence ID" value="NZ_JAMXWM010000007.1"/>
</dbReference>
<accession>A0ABW5S829</accession>
<organism evidence="1 2">
    <name type="scientific">Sporolactobacillus shoreicorticis</name>
    <dbReference type="NCBI Taxonomy" id="1923877"/>
    <lineage>
        <taxon>Bacteria</taxon>
        <taxon>Bacillati</taxon>
        <taxon>Bacillota</taxon>
        <taxon>Bacilli</taxon>
        <taxon>Bacillales</taxon>
        <taxon>Sporolactobacillaceae</taxon>
        <taxon>Sporolactobacillus</taxon>
    </lineage>
</organism>
<evidence type="ECO:0000313" key="1">
    <source>
        <dbReference type="EMBL" id="MFD2695264.1"/>
    </source>
</evidence>
<name>A0ABW5S829_9BACL</name>